<dbReference type="Proteomes" id="UP001268683">
    <property type="component" value="Chromosome"/>
</dbReference>
<dbReference type="InterPro" id="IPR008949">
    <property type="entry name" value="Isoprenoid_synthase_dom_sf"/>
</dbReference>
<dbReference type="Pfam" id="PF00494">
    <property type="entry name" value="SQS_PSY"/>
    <property type="match status" value="1"/>
</dbReference>
<dbReference type="EMBL" id="CP123872">
    <property type="protein sequence ID" value="WND02205.1"/>
    <property type="molecule type" value="Genomic_DNA"/>
</dbReference>
<sequence>MTDIILDTADIIRDLVKKNDPDRYKLILLCSFQEQARLLALTALNYELAQCLTATNEPLLAQIKLQWWYEALEEAAKGAIRKHPLIEEIAKADIEISTLLELVTARQEENESESPPTLASTFAYAEKTAGQLHVFMTRSKNAEAIEKASLIGSAWGLISLVRGILYHASASEGLIPTEILAQQKSQGEKHFQGDFAIITSTAAESLLSEATARLSKAKSLKCKMSKNEKKLMKLGLIASHYKAIIQDAGYNPNKINMEKGQLALMLKLAFKSF</sequence>
<keyword evidence="2" id="KW-1185">Reference proteome</keyword>
<evidence type="ECO:0000313" key="1">
    <source>
        <dbReference type="EMBL" id="WND02205.1"/>
    </source>
</evidence>
<dbReference type="SUPFAM" id="SSF48576">
    <property type="entry name" value="Terpenoid synthases"/>
    <property type="match status" value="1"/>
</dbReference>
<dbReference type="Gene3D" id="1.10.600.10">
    <property type="entry name" value="Farnesyl Diphosphate Synthase"/>
    <property type="match status" value="1"/>
</dbReference>
<dbReference type="AlphaFoldDB" id="A0AA52ECJ2"/>
<proteinExistence type="predicted"/>
<dbReference type="RefSeq" id="WP_310798040.1">
    <property type="nucleotide sequence ID" value="NZ_CP123872.1"/>
</dbReference>
<organism evidence="1 2">
    <name type="scientific">Temperatibacter marinus</name>
    <dbReference type="NCBI Taxonomy" id="1456591"/>
    <lineage>
        <taxon>Bacteria</taxon>
        <taxon>Pseudomonadati</taxon>
        <taxon>Pseudomonadota</taxon>
        <taxon>Alphaproteobacteria</taxon>
        <taxon>Kordiimonadales</taxon>
        <taxon>Temperatibacteraceae</taxon>
        <taxon>Temperatibacter</taxon>
    </lineage>
</organism>
<protein>
    <submittedName>
        <fullName evidence="1">Squalene/phytoene synthase family protein</fullName>
    </submittedName>
</protein>
<evidence type="ECO:0000313" key="2">
    <source>
        <dbReference type="Proteomes" id="UP001268683"/>
    </source>
</evidence>
<dbReference type="KEGG" id="tmk:QGN29_11650"/>
<name>A0AA52ECJ2_9PROT</name>
<gene>
    <name evidence="1" type="ORF">QGN29_11650</name>
</gene>
<accession>A0AA52ECJ2</accession>
<reference evidence="1" key="1">
    <citation type="submission" date="2023-04" db="EMBL/GenBank/DDBJ databases">
        <title>Complete genome sequence of Temperatibacter marinus.</title>
        <authorList>
            <person name="Rong J.-C."/>
            <person name="Yi M.-L."/>
            <person name="Zhao Q."/>
        </authorList>
    </citation>
    <scope>NUCLEOTIDE SEQUENCE</scope>
    <source>
        <strain evidence="1">NBRC 110045</strain>
    </source>
</reference>
<dbReference type="InterPro" id="IPR002060">
    <property type="entry name" value="Squ/phyt_synthse"/>
</dbReference>